<protein>
    <submittedName>
        <fullName evidence="1">Uncharacterized protein</fullName>
    </submittedName>
</protein>
<sequence>MVISDVHKETLGRNHLLKAYAWSCFPSLNAFNFVQIGRTVATAMRSGLIPSCCIQAMHLNAWSGLPLDAYPDIKAVHDTAFLSLVL</sequence>
<dbReference type="AlphaFoldDB" id="A0A0A9U510"/>
<organism evidence="1">
    <name type="scientific">Arundo donax</name>
    <name type="common">Giant reed</name>
    <name type="synonym">Donax arundinaceus</name>
    <dbReference type="NCBI Taxonomy" id="35708"/>
    <lineage>
        <taxon>Eukaryota</taxon>
        <taxon>Viridiplantae</taxon>
        <taxon>Streptophyta</taxon>
        <taxon>Embryophyta</taxon>
        <taxon>Tracheophyta</taxon>
        <taxon>Spermatophyta</taxon>
        <taxon>Magnoliopsida</taxon>
        <taxon>Liliopsida</taxon>
        <taxon>Poales</taxon>
        <taxon>Poaceae</taxon>
        <taxon>PACMAD clade</taxon>
        <taxon>Arundinoideae</taxon>
        <taxon>Arundineae</taxon>
        <taxon>Arundo</taxon>
    </lineage>
</organism>
<proteinExistence type="predicted"/>
<dbReference type="EMBL" id="GBRH01209847">
    <property type="protein sequence ID" value="JAD88048.1"/>
    <property type="molecule type" value="Transcribed_RNA"/>
</dbReference>
<reference evidence="1" key="1">
    <citation type="submission" date="2014-09" db="EMBL/GenBank/DDBJ databases">
        <authorList>
            <person name="Magalhaes I.L.F."/>
            <person name="Oliveira U."/>
            <person name="Santos F.R."/>
            <person name="Vidigal T.H.D.A."/>
            <person name="Brescovit A.D."/>
            <person name="Santos A.J."/>
        </authorList>
    </citation>
    <scope>NUCLEOTIDE SEQUENCE</scope>
    <source>
        <tissue evidence="1">Shoot tissue taken approximately 20 cm above the soil surface</tissue>
    </source>
</reference>
<reference evidence="1" key="2">
    <citation type="journal article" date="2015" name="Data Brief">
        <title>Shoot transcriptome of the giant reed, Arundo donax.</title>
        <authorList>
            <person name="Barrero R.A."/>
            <person name="Guerrero F.D."/>
            <person name="Moolhuijzen P."/>
            <person name="Goolsby J.A."/>
            <person name="Tidwell J."/>
            <person name="Bellgard S.E."/>
            <person name="Bellgard M.I."/>
        </authorList>
    </citation>
    <scope>NUCLEOTIDE SEQUENCE</scope>
    <source>
        <tissue evidence="1">Shoot tissue taken approximately 20 cm above the soil surface</tissue>
    </source>
</reference>
<evidence type="ECO:0000313" key="1">
    <source>
        <dbReference type="EMBL" id="JAD88048.1"/>
    </source>
</evidence>
<name>A0A0A9U510_ARUDO</name>
<accession>A0A0A9U510</accession>